<dbReference type="AlphaFoldDB" id="A0A9K3IYH6"/>
<feature type="compositionally biased region" description="Basic and acidic residues" evidence="1">
    <location>
        <begin position="314"/>
        <end position="334"/>
    </location>
</feature>
<dbReference type="EMBL" id="MNCJ02000320">
    <property type="protein sequence ID" value="KAF5805107.1"/>
    <property type="molecule type" value="Genomic_DNA"/>
</dbReference>
<accession>A0A9K3IYH6</accession>
<feature type="compositionally biased region" description="Basic residues" evidence="1">
    <location>
        <begin position="350"/>
        <end position="359"/>
    </location>
</feature>
<feature type="region of interest" description="Disordered" evidence="1">
    <location>
        <begin position="406"/>
        <end position="429"/>
    </location>
</feature>
<evidence type="ECO:0000256" key="1">
    <source>
        <dbReference type="SAM" id="MobiDB-lite"/>
    </source>
</evidence>
<dbReference type="Proteomes" id="UP000215914">
    <property type="component" value="Unassembled WGS sequence"/>
</dbReference>
<gene>
    <name evidence="2" type="ORF">HanXRQr2_Chr05g0205201</name>
</gene>
<feature type="compositionally biased region" description="Acidic residues" evidence="1">
    <location>
        <begin position="237"/>
        <end position="251"/>
    </location>
</feature>
<comment type="caution">
    <text evidence="2">The sequence shown here is derived from an EMBL/GenBank/DDBJ whole genome shotgun (WGS) entry which is preliminary data.</text>
</comment>
<feature type="region of interest" description="Disordered" evidence="1">
    <location>
        <begin position="288"/>
        <end position="375"/>
    </location>
</feature>
<reference evidence="2" key="1">
    <citation type="journal article" date="2017" name="Nature">
        <title>The sunflower genome provides insights into oil metabolism, flowering and Asterid evolution.</title>
        <authorList>
            <person name="Badouin H."/>
            <person name="Gouzy J."/>
            <person name="Grassa C.J."/>
            <person name="Murat F."/>
            <person name="Staton S.E."/>
            <person name="Cottret L."/>
            <person name="Lelandais-Briere C."/>
            <person name="Owens G.L."/>
            <person name="Carrere S."/>
            <person name="Mayjonade B."/>
            <person name="Legrand L."/>
            <person name="Gill N."/>
            <person name="Kane N.C."/>
            <person name="Bowers J.E."/>
            <person name="Hubner S."/>
            <person name="Bellec A."/>
            <person name="Berard A."/>
            <person name="Berges H."/>
            <person name="Blanchet N."/>
            <person name="Boniface M.C."/>
            <person name="Brunel D."/>
            <person name="Catrice O."/>
            <person name="Chaidir N."/>
            <person name="Claudel C."/>
            <person name="Donnadieu C."/>
            <person name="Faraut T."/>
            <person name="Fievet G."/>
            <person name="Helmstetter N."/>
            <person name="King M."/>
            <person name="Knapp S.J."/>
            <person name="Lai Z."/>
            <person name="Le Paslier M.C."/>
            <person name="Lippi Y."/>
            <person name="Lorenzon L."/>
            <person name="Mandel J.R."/>
            <person name="Marage G."/>
            <person name="Marchand G."/>
            <person name="Marquand E."/>
            <person name="Bret-Mestries E."/>
            <person name="Morien E."/>
            <person name="Nambeesan S."/>
            <person name="Nguyen T."/>
            <person name="Pegot-Espagnet P."/>
            <person name="Pouilly N."/>
            <person name="Raftis F."/>
            <person name="Sallet E."/>
            <person name="Schiex T."/>
            <person name="Thomas J."/>
            <person name="Vandecasteele C."/>
            <person name="Vares D."/>
            <person name="Vear F."/>
            <person name="Vautrin S."/>
            <person name="Crespi M."/>
            <person name="Mangin B."/>
            <person name="Burke J.M."/>
            <person name="Salse J."/>
            <person name="Munos S."/>
            <person name="Vincourt P."/>
            <person name="Rieseberg L.H."/>
            <person name="Langlade N.B."/>
        </authorList>
    </citation>
    <scope>NUCLEOTIDE SEQUENCE</scope>
    <source>
        <tissue evidence="2">Leaves</tissue>
    </source>
</reference>
<evidence type="ECO:0000313" key="2">
    <source>
        <dbReference type="EMBL" id="KAF5805107.1"/>
    </source>
</evidence>
<reference evidence="2" key="2">
    <citation type="submission" date="2020-06" db="EMBL/GenBank/DDBJ databases">
        <title>Helianthus annuus Genome sequencing and assembly Release 2.</title>
        <authorList>
            <person name="Gouzy J."/>
            <person name="Langlade N."/>
            <person name="Munos S."/>
        </authorList>
    </citation>
    <scope>NUCLEOTIDE SEQUENCE</scope>
    <source>
        <tissue evidence="2">Leaves</tissue>
    </source>
</reference>
<dbReference type="Gramene" id="mRNA:HanXRQr2_Chr05g0205201">
    <property type="protein sequence ID" value="CDS:HanXRQr2_Chr05g0205201.1"/>
    <property type="gene ID" value="HanXRQr2_Chr05g0205201"/>
</dbReference>
<evidence type="ECO:0000313" key="3">
    <source>
        <dbReference type="Proteomes" id="UP000215914"/>
    </source>
</evidence>
<name>A0A9K3IYH6_HELAN</name>
<feature type="compositionally biased region" description="Polar residues" evidence="1">
    <location>
        <begin position="252"/>
        <end position="261"/>
    </location>
</feature>
<proteinExistence type="predicted"/>
<protein>
    <submittedName>
        <fullName evidence="2">Uncharacterized protein</fullName>
    </submittedName>
</protein>
<feature type="region of interest" description="Disordered" evidence="1">
    <location>
        <begin position="214"/>
        <end position="261"/>
    </location>
</feature>
<keyword evidence="3" id="KW-1185">Reference proteome</keyword>
<feature type="compositionally biased region" description="Basic residues" evidence="1">
    <location>
        <begin position="218"/>
        <end position="230"/>
    </location>
</feature>
<feature type="compositionally biased region" description="Polar residues" evidence="1">
    <location>
        <begin position="413"/>
        <end position="429"/>
    </location>
</feature>
<organism evidence="2 3">
    <name type="scientific">Helianthus annuus</name>
    <name type="common">Common sunflower</name>
    <dbReference type="NCBI Taxonomy" id="4232"/>
    <lineage>
        <taxon>Eukaryota</taxon>
        <taxon>Viridiplantae</taxon>
        <taxon>Streptophyta</taxon>
        <taxon>Embryophyta</taxon>
        <taxon>Tracheophyta</taxon>
        <taxon>Spermatophyta</taxon>
        <taxon>Magnoliopsida</taxon>
        <taxon>eudicotyledons</taxon>
        <taxon>Gunneridae</taxon>
        <taxon>Pentapetalae</taxon>
        <taxon>asterids</taxon>
        <taxon>campanulids</taxon>
        <taxon>Asterales</taxon>
        <taxon>Asteraceae</taxon>
        <taxon>Asteroideae</taxon>
        <taxon>Heliantheae alliance</taxon>
        <taxon>Heliantheae</taxon>
        <taxon>Helianthus</taxon>
    </lineage>
</organism>
<sequence>MEVIITVADIRRVLDLKHEDGDPVGLSERLCKALWFRMGYTGFVNDSHYNKQNLSLPYKFLVHPVIHAMGHRKGGYDVSVDYIICMVTALIFNRPYNISQVIFEHMKANAADEKFLQYPRFIQMILDDKIKNLEKNEKDELILDHMTNSTLERLQVCKKKKAPPTRRKFTSIEKPNYIPPLNNKWRHDDSDSGNENEKMELFELKRSKWFIKDEEKKKKSRSGTPKKKPVQRLLIDEPSDDEVQNADENVETSDAGTSGVNTTQEIEYLAFGATVNVEENVQGYVNVGGENVESDDSSTESDIPLTKIAPTKGDPMKKWKEKKEKASTKKKNSDGEDVTYEPSGAEAQKIKKGRLKRMSQRIDSPTPKKARKSTVKTIKVTIVSEPVQKEPKRVATSTFEQFEIPIQMPPRSPIQQSVQEPVQHQTPPQ</sequence>